<gene>
    <name evidence="2" type="ORF">ACD_3C00164G0003</name>
</gene>
<dbReference type="InterPro" id="IPR027417">
    <property type="entry name" value="P-loop_NTPase"/>
</dbReference>
<dbReference type="AlphaFoldDB" id="K2F9E7"/>
<accession>K2F9E7</accession>
<dbReference type="Gene3D" id="3.40.50.300">
    <property type="entry name" value="P-loop containing nucleotide triphosphate hydrolases"/>
    <property type="match status" value="1"/>
</dbReference>
<protein>
    <recommendedName>
        <fullName evidence="1">ATPase AAA-type core domain-containing protein</fullName>
    </recommendedName>
</protein>
<dbReference type="GO" id="GO:0016887">
    <property type="term" value="F:ATP hydrolysis activity"/>
    <property type="evidence" value="ECO:0007669"/>
    <property type="project" value="InterPro"/>
</dbReference>
<dbReference type="InterPro" id="IPR003959">
    <property type="entry name" value="ATPase_AAA_core"/>
</dbReference>
<proteinExistence type="predicted"/>
<evidence type="ECO:0000313" key="2">
    <source>
        <dbReference type="EMBL" id="EKE27721.1"/>
    </source>
</evidence>
<dbReference type="PANTHER" id="PTHR32182:SF22">
    <property type="entry name" value="ATP-DEPENDENT ENDONUCLEASE, OLD FAMILY-RELATED"/>
    <property type="match status" value="1"/>
</dbReference>
<reference evidence="2" key="1">
    <citation type="journal article" date="2012" name="Science">
        <title>Fermentation, hydrogen, and sulfur metabolism in multiple uncultivated bacterial phyla.</title>
        <authorList>
            <person name="Wrighton K.C."/>
            <person name="Thomas B.C."/>
            <person name="Sharon I."/>
            <person name="Miller C.S."/>
            <person name="Castelle C.J."/>
            <person name="VerBerkmoes N.C."/>
            <person name="Wilkins M.J."/>
            <person name="Hettich R.L."/>
            <person name="Lipton M.S."/>
            <person name="Williams K.H."/>
            <person name="Long P.E."/>
            <person name="Banfield J.F."/>
        </authorList>
    </citation>
    <scope>NUCLEOTIDE SEQUENCE [LARGE SCALE GENOMIC DNA]</scope>
</reference>
<dbReference type="EMBL" id="AMFJ01000438">
    <property type="protein sequence ID" value="EKE27721.1"/>
    <property type="molecule type" value="Genomic_DNA"/>
</dbReference>
<comment type="caution">
    <text evidence="2">The sequence shown here is derived from an EMBL/GenBank/DDBJ whole genome shotgun (WGS) entry which is preliminary data.</text>
</comment>
<feature type="domain" description="ATPase AAA-type core" evidence="1">
    <location>
        <begin position="340"/>
        <end position="383"/>
    </location>
</feature>
<organism evidence="2">
    <name type="scientific">uncultured bacterium</name>
    <name type="common">gcode 4</name>
    <dbReference type="NCBI Taxonomy" id="1234023"/>
    <lineage>
        <taxon>Bacteria</taxon>
        <taxon>environmental samples</taxon>
    </lineage>
</organism>
<name>K2F9E7_9BACT</name>
<dbReference type="GO" id="GO:0006302">
    <property type="term" value="P:double-strand break repair"/>
    <property type="evidence" value="ECO:0007669"/>
    <property type="project" value="TreeGrafter"/>
</dbReference>
<sequence length="450" mass="54075">MRIKKLKVSNFRNLKEIDVKFENINIITWKNSSWKTNLTQLLANCVYTENDIEKVFWNNILTLLKWIWQTNIEVIIGNLEPNWFWLHDDNMLSLHEAIEYVYKFEILKNPISIKKRSIDFYWRILEETLFKEDFESKIKDLIKIHSKKPIELKKKVFEETFKQSESENILNNLLDIKKDGREHLYKKNFIEATKDKIIYYDDKNSFSNCAWNIFDFVTWIKEVNKKEMSLQAVEEVNKKEINQGVSNFSTAKFIFLLADIQRDESQLNRFYKDLDDYTDGILRKVYINMEWKDGSKWDIYVDSPHWPRNIEFISAWTAIILYFVLLKNWLSLKNKSYQNPDIMIFDELDSVIHPSLMSNFSELLKIISGNVQLFISTHSPIFINKFNRENVYLLKDIWSFSEKVKVKSNILSYEFILSKLNKEERTVYDKLSNSELYVDWLIDNLFPTNY</sequence>
<evidence type="ECO:0000259" key="1">
    <source>
        <dbReference type="Pfam" id="PF13304"/>
    </source>
</evidence>
<dbReference type="PANTHER" id="PTHR32182">
    <property type="entry name" value="DNA REPLICATION AND REPAIR PROTEIN RECF"/>
    <property type="match status" value="1"/>
</dbReference>
<dbReference type="SUPFAM" id="SSF52540">
    <property type="entry name" value="P-loop containing nucleoside triphosphate hydrolases"/>
    <property type="match status" value="1"/>
</dbReference>
<dbReference type="GO" id="GO:0000731">
    <property type="term" value="P:DNA synthesis involved in DNA repair"/>
    <property type="evidence" value="ECO:0007669"/>
    <property type="project" value="TreeGrafter"/>
</dbReference>
<dbReference type="GO" id="GO:0005524">
    <property type="term" value="F:ATP binding"/>
    <property type="evidence" value="ECO:0007669"/>
    <property type="project" value="InterPro"/>
</dbReference>
<dbReference type="Pfam" id="PF13304">
    <property type="entry name" value="AAA_21"/>
    <property type="match status" value="1"/>
</dbReference>